<dbReference type="Pfam" id="PF02179">
    <property type="entry name" value="BAG"/>
    <property type="match status" value="1"/>
</dbReference>
<dbReference type="OrthoDB" id="6715961at2759"/>
<dbReference type="Proteomes" id="UP001152799">
    <property type="component" value="Chromosome 9"/>
</dbReference>
<dbReference type="InterPro" id="IPR003103">
    <property type="entry name" value="BAG_domain"/>
</dbReference>
<gene>
    <name evidence="3" type="ORF">CEUTPL_LOCUS14140</name>
</gene>
<dbReference type="GO" id="GO:0051087">
    <property type="term" value="F:protein-folding chaperone binding"/>
    <property type="evidence" value="ECO:0007669"/>
    <property type="project" value="InterPro"/>
</dbReference>
<dbReference type="SUPFAM" id="SSF63491">
    <property type="entry name" value="BAG domain"/>
    <property type="match status" value="1"/>
</dbReference>
<keyword evidence="4" id="KW-1185">Reference proteome</keyword>
<feature type="domain" description="BAG" evidence="2">
    <location>
        <begin position="1028"/>
        <end position="1083"/>
    </location>
</feature>
<dbReference type="Gene3D" id="1.20.58.120">
    <property type="entry name" value="BAG domain"/>
    <property type="match status" value="1"/>
</dbReference>
<feature type="coiled-coil region" evidence="1">
    <location>
        <begin position="759"/>
        <end position="786"/>
    </location>
</feature>
<sequence length="1340" mass="155135">MDWANWIMGNPQSKPEDRLRTISKEVNALRTTIKTSAQNISQARKEFLTGTLAHYSNEVKSLNGKANRQAIENTLKNLSDAMAEVLKIEPADLDGAAVESNSFVHVPGSHRRTSSLGSLRSSNKRATMDLASVNRSSVPNLRNIEAKVEELKTQIATAIKNQDSKQLRVYLTTIRLLVEDMEKIHTEKGTPLEKRKQDIDKKIMDYYRKVSEALSTLKKDNSSSKQYRKDKAMTELTDIEVHLAENESLLDKLIKEKNSTEFAAIRNNIVEDNQKLSKIDMVDNEVKGRVVLLNQKITETVNNLDRIMAKREFDSKFSNSLHNYERIVRNFDPNKNAEEIVINLVSLRNSIQNLEEINETTKSRKKDLLNKINYKLESFGKKLETDEQIIEEIVEENVVLRKHLDTEHTVIDQFVNHWSNIQTNFNVNAYSKLTLLRINSLLQEMQQSINEIRAQIADKCDINLPFSNLNRKLSQSVPKLNNRKSYQSLDQLDASKIIKTKAKIYNLSTPNIQSIQQTNMNNRFSKIEEVKMQVNYIKEKIDESHNKNLLRDKLEQYRKNLDPYLNDNNQTVRNNAVLVANEIVELLHKLILAEFKEKINLFSRRVQTFNGTRYDKEFDEIKEDLTKAQINLENFNIPTQFESLQQEKLELLDEVCNSIQVLQKNGTYYRKHENENVKQYKLKLNMLSDKVKRFSGTYKGVVYNNIERDLNKLLLDVGEQVEDKMSSDEIVKETERLLKILESRSSLAQSFHAKPDETKTEEQAGMAKIKRDLNEIKREIDKTAENNVDAFIGLQSRLDLVSLELGQIPARSNENLAKEMEIFSNETQTLKNVVDAKVALGQQPMVQWPERDLHAEVQTYPKNDVNKEIEQFEKAFSAIKTEITAPNNEQDVHKYYKLAQDIKNLMSKLHKYRFMRGTDLHTRQSTLLNEMQYYVEALEKGAIDVDYVLSIERKLDSLENLFDNNQQRDLKTMAKELQAVQNKLKEHHFNISDETLKNRKTSVQHKTDGLVEKLKQMETVEVEEIKKINDIEAKVSELAPQMSSFIGLKTENKYYELNETSTRLMLQLDKFETEHESIQKRIIKLLKDLHILGQMLDERAEQTREIVELEQELETIEHLLLSGNYNNIDVIKTRMLNLKKALQSLKIINDLVPRKNACIEKYIALFNKIMSLHTAETKVEDTSLDVIENEISKIEGQLDETSQMKQLQDFDDALDTFTLKIGSLNIPKSSPQYPKVLQLYRRIQNLVDAIEAKMQSVELVMRISREVDELWTKMEAPLTLDEINQLDERLIQLQDTLGKMNPAGIKAQIDGCMMRLILCLQKVSDYKATVQNMFVQNTSV</sequence>
<evidence type="ECO:0000259" key="2">
    <source>
        <dbReference type="Pfam" id="PF02179"/>
    </source>
</evidence>
<name>A0A9P0GNL5_9CUCU</name>
<evidence type="ECO:0000313" key="4">
    <source>
        <dbReference type="Proteomes" id="UP001152799"/>
    </source>
</evidence>
<dbReference type="InterPro" id="IPR036533">
    <property type="entry name" value="BAG_dom_sf"/>
</dbReference>
<organism evidence="3 4">
    <name type="scientific">Ceutorhynchus assimilis</name>
    <name type="common">cabbage seed weevil</name>
    <dbReference type="NCBI Taxonomy" id="467358"/>
    <lineage>
        <taxon>Eukaryota</taxon>
        <taxon>Metazoa</taxon>
        <taxon>Ecdysozoa</taxon>
        <taxon>Arthropoda</taxon>
        <taxon>Hexapoda</taxon>
        <taxon>Insecta</taxon>
        <taxon>Pterygota</taxon>
        <taxon>Neoptera</taxon>
        <taxon>Endopterygota</taxon>
        <taxon>Coleoptera</taxon>
        <taxon>Polyphaga</taxon>
        <taxon>Cucujiformia</taxon>
        <taxon>Curculionidae</taxon>
        <taxon>Ceutorhynchinae</taxon>
        <taxon>Ceutorhynchus</taxon>
    </lineage>
</organism>
<evidence type="ECO:0000313" key="3">
    <source>
        <dbReference type="EMBL" id="CAH1135788.1"/>
    </source>
</evidence>
<evidence type="ECO:0000256" key="1">
    <source>
        <dbReference type="SAM" id="Coils"/>
    </source>
</evidence>
<dbReference type="EMBL" id="OU892285">
    <property type="protein sequence ID" value="CAH1135788.1"/>
    <property type="molecule type" value="Genomic_DNA"/>
</dbReference>
<proteinExistence type="predicted"/>
<reference evidence="3" key="1">
    <citation type="submission" date="2022-01" db="EMBL/GenBank/DDBJ databases">
        <authorList>
            <person name="King R."/>
        </authorList>
    </citation>
    <scope>NUCLEOTIDE SEQUENCE</scope>
</reference>
<keyword evidence="1" id="KW-0175">Coiled coil</keyword>
<feature type="coiled-coil region" evidence="1">
    <location>
        <begin position="1068"/>
        <end position="1119"/>
    </location>
</feature>
<feature type="coiled-coil region" evidence="1">
    <location>
        <begin position="337"/>
        <end position="371"/>
    </location>
</feature>
<accession>A0A9P0GNL5</accession>
<protein>
    <recommendedName>
        <fullName evidence="2">BAG domain-containing protein</fullName>
    </recommendedName>
</protein>